<dbReference type="AlphaFoldDB" id="A0A6H0XWF5"/>
<accession>A0A6H0XWF5</accession>
<feature type="chain" id="PRO_5026230362" evidence="1">
    <location>
        <begin position="27"/>
        <end position="176"/>
    </location>
</feature>
<evidence type="ECO:0000313" key="2">
    <source>
        <dbReference type="EMBL" id="QIW98948.1"/>
    </source>
</evidence>
<reference evidence="2 3" key="1">
    <citation type="journal article" date="2016" name="Sci. Rep.">
        <title>Peltaster fructicola genome reveals evolution from an invasive phytopathogen to an ectophytic parasite.</title>
        <authorList>
            <person name="Xu C."/>
            <person name="Chen H."/>
            <person name="Gleason M.L."/>
            <person name="Xu J.R."/>
            <person name="Liu H."/>
            <person name="Zhang R."/>
            <person name="Sun G."/>
        </authorList>
    </citation>
    <scope>NUCLEOTIDE SEQUENCE [LARGE SCALE GENOMIC DNA]</scope>
    <source>
        <strain evidence="2 3">LNHT1506</strain>
    </source>
</reference>
<evidence type="ECO:0000256" key="1">
    <source>
        <dbReference type="SAM" id="SignalP"/>
    </source>
</evidence>
<sequence length="176" mass="19062">MRVAFVTNLVQLRALLASLTVPVSQTGQEQQSTGEQPSRTLIAVLDPISLHRPTSSFSAQGLNRTFALAIDAADVLSATLILCETSPAMQTSDALDAAPTTDDTVEQAAPSNPWDEDIGIVDIRTKTFGPGSRGWHCGLHRLTNHFSTSRHRARLSGKSLSFTHILCSISVMYNRM</sequence>
<dbReference type="OrthoDB" id="5391496at2759"/>
<proteinExistence type="predicted"/>
<dbReference type="Proteomes" id="UP000503462">
    <property type="component" value="Chromosome 3"/>
</dbReference>
<feature type="signal peptide" evidence="1">
    <location>
        <begin position="1"/>
        <end position="26"/>
    </location>
</feature>
<protein>
    <submittedName>
        <fullName evidence="2">Uncharacterized protein</fullName>
    </submittedName>
</protein>
<keyword evidence="3" id="KW-1185">Reference proteome</keyword>
<organism evidence="2 3">
    <name type="scientific">Peltaster fructicola</name>
    <dbReference type="NCBI Taxonomy" id="286661"/>
    <lineage>
        <taxon>Eukaryota</taxon>
        <taxon>Fungi</taxon>
        <taxon>Dikarya</taxon>
        <taxon>Ascomycota</taxon>
        <taxon>Pezizomycotina</taxon>
        <taxon>Dothideomycetes</taxon>
        <taxon>Dothideomycetes incertae sedis</taxon>
        <taxon>Peltaster</taxon>
    </lineage>
</organism>
<name>A0A6H0XWF5_9PEZI</name>
<evidence type="ECO:0000313" key="3">
    <source>
        <dbReference type="Proteomes" id="UP000503462"/>
    </source>
</evidence>
<keyword evidence="1" id="KW-0732">Signal</keyword>
<gene>
    <name evidence="2" type="ORF">AMS68_004466</name>
</gene>
<dbReference type="EMBL" id="CP051141">
    <property type="protein sequence ID" value="QIW98948.1"/>
    <property type="molecule type" value="Genomic_DNA"/>
</dbReference>